<dbReference type="PANTHER" id="PTHR47302:SF1">
    <property type="entry name" value="STERILE ALPHA MOTIF DOMAIN-CONTAINING PROTEIN 3"/>
    <property type="match status" value="1"/>
</dbReference>
<dbReference type="EMBL" id="JADWDJ010000023">
    <property type="protein sequence ID" value="KAG5261562.1"/>
    <property type="molecule type" value="Genomic_DNA"/>
</dbReference>
<protein>
    <recommendedName>
        <fullName evidence="1">SAM domain-containing protein</fullName>
    </recommendedName>
</protein>
<evidence type="ECO:0000259" key="1">
    <source>
        <dbReference type="PROSITE" id="PS50105"/>
    </source>
</evidence>
<dbReference type="SUPFAM" id="SSF47769">
    <property type="entry name" value="SAM/Pointed domain"/>
    <property type="match status" value="1"/>
</dbReference>
<dbReference type="Proteomes" id="UP000823561">
    <property type="component" value="Chromosome 23"/>
</dbReference>
<comment type="caution">
    <text evidence="2">The sequence shown here is derived from an EMBL/GenBank/DDBJ whole genome shotgun (WGS) entry which is preliminary data.</text>
</comment>
<dbReference type="PANTHER" id="PTHR47302">
    <property type="entry name" value="STERILE ALPHA MOTIF DOMAIN-CONTAINING PROTEIN 3"/>
    <property type="match status" value="1"/>
</dbReference>
<dbReference type="AlphaFoldDB" id="A0AAV6FJY7"/>
<dbReference type="SMART" id="SM00454">
    <property type="entry name" value="SAM"/>
    <property type="match status" value="1"/>
</dbReference>
<proteinExistence type="predicted"/>
<keyword evidence="3" id="KW-1185">Reference proteome</keyword>
<dbReference type="InterPro" id="IPR013761">
    <property type="entry name" value="SAM/pointed_sf"/>
</dbReference>
<evidence type="ECO:0000313" key="2">
    <source>
        <dbReference type="EMBL" id="KAG5261562.1"/>
    </source>
</evidence>
<dbReference type="PROSITE" id="PS50105">
    <property type="entry name" value="SAM_DOMAIN"/>
    <property type="match status" value="1"/>
</dbReference>
<evidence type="ECO:0000313" key="3">
    <source>
        <dbReference type="Proteomes" id="UP000823561"/>
    </source>
</evidence>
<dbReference type="InterPro" id="IPR042812">
    <property type="entry name" value="SAMD3"/>
</dbReference>
<accession>A0AAV6FJY7</accession>
<dbReference type="Gene3D" id="1.10.150.50">
    <property type="entry name" value="Transcription Factor, Ets-1"/>
    <property type="match status" value="1"/>
</dbReference>
<gene>
    <name evidence="2" type="ORF">AALO_G00285690</name>
</gene>
<organism evidence="2 3">
    <name type="scientific">Alosa alosa</name>
    <name type="common">allis shad</name>
    <dbReference type="NCBI Taxonomy" id="278164"/>
    <lineage>
        <taxon>Eukaryota</taxon>
        <taxon>Metazoa</taxon>
        <taxon>Chordata</taxon>
        <taxon>Craniata</taxon>
        <taxon>Vertebrata</taxon>
        <taxon>Euteleostomi</taxon>
        <taxon>Actinopterygii</taxon>
        <taxon>Neopterygii</taxon>
        <taxon>Teleostei</taxon>
        <taxon>Clupei</taxon>
        <taxon>Clupeiformes</taxon>
        <taxon>Clupeoidei</taxon>
        <taxon>Clupeidae</taxon>
        <taxon>Alosa</taxon>
    </lineage>
</organism>
<dbReference type="InterPro" id="IPR001660">
    <property type="entry name" value="SAM"/>
</dbReference>
<feature type="domain" description="SAM" evidence="1">
    <location>
        <begin position="18"/>
        <end position="60"/>
    </location>
</feature>
<reference evidence="2" key="1">
    <citation type="submission" date="2020-10" db="EMBL/GenBank/DDBJ databases">
        <title>Chromosome-scale genome assembly of the Allis shad, Alosa alosa.</title>
        <authorList>
            <person name="Margot Z."/>
            <person name="Christophe K."/>
            <person name="Cabau C."/>
            <person name="Louis A."/>
            <person name="Berthelot C."/>
            <person name="Parey E."/>
            <person name="Roest Crollius H."/>
            <person name="Montfort J."/>
            <person name="Robinson-Rechavi M."/>
            <person name="Bucao C."/>
            <person name="Bouchez O."/>
            <person name="Gislard M."/>
            <person name="Lluch J."/>
            <person name="Milhes M."/>
            <person name="Lampietro C."/>
            <person name="Lopez Roques C."/>
            <person name="Donnadieu C."/>
            <person name="Braasch I."/>
            <person name="Desvignes T."/>
            <person name="Postlethwait J."/>
            <person name="Bobe J."/>
            <person name="Guiguen Y."/>
        </authorList>
    </citation>
    <scope>NUCLEOTIDE SEQUENCE</scope>
    <source>
        <strain evidence="2">M-15738</strain>
        <tissue evidence="2">Blood</tissue>
    </source>
</reference>
<sequence>MDSHLRPSSSSSTCVSSWSCEDVARWLEDNGLGEHQAIFRENLIDGETLLSLSERMIDKLLPLIKTQVQFTKLLDKLKGKSHTVTVSSPQERPHFELNLNNSVYSFQLPAFPPLLRKKLSEESPDFHTPAYRSKWRSQIIQVLFDSICLYTWYPSSKQYNGICGALVTKYPFLRDRTGQGYDSWLGMLKNKFKKERIPLNNPDIEYYRAKHGGKNFKQYRQVRLLQAKWQTRRLLSRM</sequence>
<dbReference type="Pfam" id="PF00536">
    <property type="entry name" value="SAM_1"/>
    <property type="match status" value="1"/>
</dbReference>
<name>A0AAV6FJY7_9TELE</name>